<gene>
    <name evidence="2" type="ORF">HGO23_11345</name>
</gene>
<keyword evidence="3" id="KW-1185">Reference proteome</keyword>
<feature type="region of interest" description="Disordered" evidence="1">
    <location>
        <begin position="314"/>
        <end position="336"/>
    </location>
</feature>
<evidence type="ECO:0000256" key="1">
    <source>
        <dbReference type="SAM" id="MobiDB-lite"/>
    </source>
</evidence>
<name>A0ABX7VCB2_XENBU</name>
<sequence>MLSSSWCLLSHNPRADCHACHLSPCRDMAKALSKTPLTANIAPSTEQPRNGLLEKATMPKTIKLTVCTEGMTLNGFAVSREQIQQMAESYNPRLYAARLNLEHVKSLYPDSTFRQFALVQSARAYEVKDGPLQGKLALEATVELDEEKDAALFKLNQTGQKVFSSIEFYSRFPQTQSAYLTGIALTDTPAAVGTELIRLSVQERGLPASDDRYLSASLETMVEMLAATEPNPTEDKSIGEKFVLSVKKALGLHREHNNAELNILREMVQLTAEKCGEALNQGQKLSALETLCASQSEQLTQLTTELSTLKSQLSQQDDSSVHRPGASGSTHVLADY</sequence>
<reference evidence="2 3" key="1">
    <citation type="submission" date="2021-03" db="EMBL/GenBank/DDBJ databases">
        <title>Complete Genome Sequence Data of Xenorhabdus budapestensis strain C72, a Candidate Biological Control Agent, from China.</title>
        <authorList>
            <person name="LI B."/>
            <person name="WANG S."/>
            <person name="QIU D."/>
        </authorList>
    </citation>
    <scope>NUCLEOTIDE SEQUENCE [LARGE SCALE GENOMIC DNA]</scope>
    <source>
        <strain evidence="2 3">C-7-2</strain>
    </source>
</reference>
<dbReference type="InterPro" id="IPR009228">
    <property type="entry name" value="Capsid_scaffold_GpO"/>
</dbReference>
<accession>A0ABX7VCB2</accession>
<dbReference type="RefSeq" id="WP_209026674.1">
    <property type="nucleotide sequence ID" value="NZ_CP072455.1"/>
</dbReference>
<protein>
    <submittedName>
        <fullName evidence="2">GPO family capsid scaffolding protein</fullName>
    </submittedName>
</protein>
<organism evidence="2 3">
    <name type="scientific">Xenorhabdus budapestensis</name>
    <dbReference type="NCBI Taxonomy" id="290110"/>
    <lineage>
        <taxon>Bacteria</taxon>
        <taxon>Pseudomonadati</taxon>
        <taxon>Pseudomonadota</taxon>
        <taxon>Gammaproteobacteria</taxon>
        <taxon>Enterobacterales</taxon>
        <taxon>Morganellaceae</taxon>
        <taxon>Xenorhabdus</taxon>
    </lineage>
</organism>
<dbReference type="Proteomes" id="UP000665047">
    <property type="component" value="Chromosome"/>
</dbReference>
<dbReference type="Pfam" id="PF05929">
    <property type="entry name" value="Phage_GPO"/>
    <property type="match status" value="1"/>
</dbReference>
<proteinExistence type="predicted"/>
<dbReference type="EMBL" id="CP072455">
    <property type="protein sequence ID" value="QTL38504.1"/>
    <property type="molecule type" value="Genomic_DNA"/>
</dbReference>
<evidence type="ECO:0000313" key="3">
    <source>
        <dbReference type="Proteomes" id="UP000665047"/>
    </source>
</evidence>
<evidence type="ECO:0000313" key="2">
    <source>
        <dbReference type="EMBL" id="QTL38504.1"/>
    </source>
</evidence>